<protein>
    <recommendedName>
        <fullName evidence="3">DUF4177 domain-containing protein</fullName>
    </recommendedName>
</protein>
<gene>
    <name evidence="1" type="ORF">BV53_01560</name>
</gene>
<proteinExistence type="predicted"/>
<evidence type="ECO:0008006" key="3">
    <source>
        <dbReference type="Google" id="ProtNLM"/>
    </source>
</evidence>
<sequence length="84" mass="9601">MKTWEYKQIRLDYKDRGITQEISRLDVDGQRIRGWGSSGEVPTLPELLAALGADGWEMVSHVVNQDNTANGVTFHYYSFKRPLS</sequence>
<dbReference type="Proteomes" id="UP000242590">
    <property type="component" value="Unassembled WGS sequence"/>
</dbReference>
<evidence type="ECO:0000313" key="1">
    <source>
        <dbReference type="EMBL" id="OOV36239.1"/>
    </source>
</evidence>
<reference evidence="1 2" key="1">
    <citation type="submission" date="2017-02" db="EMBL/GenBank/DDBJ databases">
        <title>Draft Genome Sequences of 'Candidatus Synechococcus spongiarum', Cyanobacterial Symbionts of the Mediterranean Sponge Aplysina aerophoba from two locations.</title>
        <authorList>
            <person name="Slaby B.M."/>
            <person name="Hentschel U."/>
        </authorList>
    </citation>
    <scope>NUCLEOTIDE SEQUENCE [LARGE SCALE GENOMIC DNA]</scope>
    <source>
        <strain evidence="1">LMB bulk15N</strain>
    </source>
</reference>
<dbReference type="RefSeq" id="WP_078231907.1">
    <property type="nucleotide sequence ID" value="NZ_MWLE01000021.1"/>
</dbReference>
<evidence type="ECO:0000313" key="2">
    <source>
        <dbReference type="Proteomes" id="UP000242590"/>
    </source>
</evidence>
<dbReference type="AlphaFoldDB" id="A0A1T1D5U6"/>
<name>A0A1T1D5U6_9SYNE</name>
<comment type="caution">
    <text evidence="1">The sequence shown here is derived from an EMBL/GenBank/DDBJ whole genome shotgun (WGS) entry which is preliminary data.</text>
</comment>
<dbReference type="OrthoDB" id="558971at2"/>
<dbReference type="EMBL" id="MWLE01000021">
    <property type="protein sequence ID" value="OOV36239.1"/>
    <property type="molecule type" value="Genomic_DNA"/>
</dbReference>
<accession>A0A1T1D5U6</accession>
<organism evidence="1 2">
    <name type="scientific">Candidatus Synechococcus spongiarum LMB bulk15N</name>
    <dbReference type="NCBI Taxonomy" id="1943583"/>
    <lineage>
        <taxon>Bacteria</taxon>
        <taxon>Bacillati</taxon>
        <taxon>Cyanobacteriota</taxon>
        <taxon>Cyanophyceae</taxon>
        <taxon>Synechococcales</taxon>
        <taxon>Synechococcaceae</taxon>
        <taxon>Synechococcus</taxon>
    </lineage>
</organism>